<evidence type="ECO:0000313" key="2">
    <source>
        <dbReference type="RefSeq" id="XP_075076319.1"/>
    </source>
</evidence>
<dbReference type="Proteomes" id="UP000790787">
    <property type="component" value="Chromosome 8"/>
</dbReference>
<reference evidence="1" key="1">
    <citation type="journal article" date="2014" name="Nat. Commun.">
        <title>The tobacco genome sequence and its comparison with those of tomato and potato.</title>
        <authorList>
            <person name="Sierro N."/>
            <person name="Battey J.N."/>
            <person name="Ouadi S."/>
            <person name="Bakaher N."/>
            <person name="Bovet L."/>
            <person name="Willig A."/>
            <person name="Goepfert S."/>
            <person name="Peitsch M.C."/>
            <person name="Ivanov N.V."/>
        </authorList>
    </citation>
    <scope>NUCLEOTIDE SEQUENCE [LARGE SCALE GENOMIC DNA]</scope>
</reference>
<organism evidence="1 2">
    <name type="scientific">Nicotiana tabacum</name>
    <name type="common">Common tobacco</name>
    <dbReference type="NCBI Taxonomy" id="4097"/>
    <lineage>
        <taxon>Eukaryota</taxon>
        <taxon>Viridiplantae</taxon>
        <taxon>Streptophyta</taxon>
        <taxon>Embryophyta</taxon>
        <taxon>Tracheophyta</taxon>
        <taxon>Spermatophyta</taxon>
        <taxon>Magnoliopsida</taxon>
        <taxon>eudicotyledons</taxon>
        <taxon>Gunneridae</taxon>
        <taxon>Pentapetalae</taxon>
        <taxon>asterids</taxon>
        <taxon>lamiids</taxon>
        <taxon>Solanales</taxon>
        <taxon>Solanaceae</taxon>
        <taxon>Nicotianoideae</taxon>
        <taxon>Nicotianeae</taxon>
        <taxon>Nicotiana</taxon>
    </lineage>
</organism>
<sequence length="160" mass="19076">MDCLKSFEDREKFSIKKASQHFIPTSPKVSWKSLALVKGIIPRHQFILWLTVHKKLSTVDRLQKWGIKMMQDCVLCNTNAVETLEHLFFCCDYSKHIWSSLLHWLGEKRPVRGWNDEVMWASKRTNNSRVRAGIIGFLFAASIYHIWAERTRRRFRNQRR</sequence>
<protein>
    <submittedName>
        <fullName evidence="2">Uncharacterized protein LOC142162979</fullName>
    </submittedName>
</protein>
<gene>
    <name evidence="2" type="primary">LOC142162979</name>
</gene>
<keyword evidence="1" id="KW-1185">Reference proteome</keyword>
<name>A0AC58RUC1_TOBAC</name>
<reference evidence="2" key="2">
    <citation type="submission" date="2025-08" db="UniProtKB">
        <authorList>
            <consortium name="RefSeq"/>
        </authorList>
    </citation>
    <scope>IDENTIFICATION</scope>
    <source>
        <tissue evidence="2">Leaf</tissue>
    </source>
</reference>
<dbReference type="RefSeq" id="XP_075076319.1">
    <property type="nucleotide sequence ID" value="XM_075220218.1"/>
</dbReference>
<evidence type="ECO:0000313" key="1">
    <source>
        <dbReference type="Proteomes" id="UP000790787"/>
    </source>
</evidence>
<proteinExistence type="predicted"/>
<accession>A0AC58RUC1</accession>